<dbReference type="InterPro" id="IPR001680">
    <property type="entry name" value="WD40_rpt"/>
</dbReference>
<evidence type="ECO:0000259" key="2">
    <source>
        <dbReference type="PROSITE" id="PS51767"/>
    </source>
</evidence>
<evidence type="ECO:0000313" key="3">
    <source>
        <dbReference type="EMBL" id="TPR05044.1"/>
    </source>
</evidence>
<dbReference type="InterPro" id="IPR036322">
    <property type="entry name" value="WD40_repeat_dom_sf"/>
</dbReference>
<feature type="domain" description="Peptidase A1" evidence="2">
    <location>
        <begin position="1"/>
        <end position="310"/>
    </location>
</feature>
<sequence length="749" mass="81553">MPPYGTWGDVDWGFTDAVPVYAKARRATDYITISGSPVPDVDLIIIYAGWQTYPGGQAYPLEVGILSLGSPAINQTFGNVIKINTTFVTSYFYEQEGSLNIPSYSYGMHIGSASLGIPGSLLLGGYDQNRVMGEVSSQAFSSGSFPIELLDITIGVAEGGSPWNYTNKTGLLAQGNSSLDSGLSVIVDPANPYIYLPQSSCDAIAAELPVTYHPDYSLYFWNTSDPQYDTIATSPGYLGFKFSKDNLNNDFITIKVPFALLNLTLEAPLVKTPTQYFPCMATNSTPVLGRAFLQAAFIGVNWLGGKWFLAQAPGPGGSFIVDTVSIGDNDSTISATTNSWEATWKSTWKAIPAGSITALALSSDDKLIAIALEKRIDIYTRVGSTFRLVDNSEEGPSDILQLSFAPNVWYLNSEGKILDPSGGQKVDISELSTEAAEGITTKLICTHGWGQNEEAILSIQQAIKDTLSKALDTHKSEHQTKLEGNTALFSPDGKFMICFNQDDAFAIDIELRRFSRVIVWDVELKQPRCDLLGSSSRILNGILWVGISPDSKLIGVIERDQTVRIWCAESGICMNILNRSSTSGAWNGIFSPNSKQIALVLDGTGPSKIKVFDTATKAKVYEWKCPAFTIESMDWSPNGKLLATAGHFGEFILWDVTSGLERMKWRPYQRGEGSDAGSNSASDIRFFDGGKKLMFNWSGVATMVYDFMSLAMHEFPPGAAGVRGPVCSRNAAFLLIAHTDSTLRQWKLD</sequence>
<dbReference type="VEuPathDB" id="FungiDB:M747DRAFT_297983"/>
<dbReference type="VEuPathDB" id="FungiDB:M747DRAFT_231416"/>
<organism evidence="3 4">
    <name type="scientific">Aspergillus niger</name>
    <dbReference type="NCBI Taxonomy" id="5061"/>
    <lineage>
        <taxon>Eukaryota</taxon>
        <taxon>Fungi</taxon>
        <taxon>Dikarya</taxon>
        <taxon>Ascomycota</taxon>
        <taxon>Pezizomycotina</taxon>
        <taxon>Eurotiomycetes</taxon>
        <taxon>Eurotiomycetidae</taxon>
        <taxon>Eurotiales</taxon>
        <taxon>Aspergillaceae</taxon>
        <taxon>Aspergillus</taxon>
        <taxon>Aspergillus subgen. Circumdati</taxon>
    </lineage>
</organism>
<evidence type="ECO:0000313" key="4">
    <source>
        <dbReference type="Proteomes" id="UP000197666"/>
    </source>
</evidence>
<keyword evidence="1" id="KW-0853">WD repeat</keyword>
<dbReference type="SMR" id="A0A505I1A9"/>
<dbReference type="VEuPathDB" id="FungiDB:ATCC64974_93970"/>
<dbReference type="PANTHER" id="PTHR19879">
    <property type="entry name" value="TRANSCRIPTION INITIATION FACTOR TFIID"/>
    <property type="match status" value="1"/>
</dbReference>
<dbReference type="InterPro" id="IPR021109">
    <property type="entry name" value="Peptidase_aspartic_dom_sf"/>
</dbReference>
<comment type="caution">
    <text evidence="3">The sequence shown here is derived from an EMBL/GenBank/DDBJ whole genome shotgun (WGS) entry which is preliminary data.</text>
</comment>
<dbReference type="EMBL" id="NKJJ02000002">
    <property type="protein sequence ID" value="TPR05044.1"/>
    <property type="molecule type" value="Genomic_DNA"/>
</dbReference>
<dbReference type="PROSITE" id="PS50082">
    <property type="entry name" value="WD_REPEATS_2"/>
    <property type="match status" value="1"/>
</dbReference>
<gene>
    <name evidence="3" type="ORF">CAN33_0032765</name>
</gene>
<reference evidence="4" key="1">
    <citation type="submission" date="2018-10" db="EMBL/GenBank/DDBJ databases">
        <title>FDA dAtabase for Regulatory Grade micrObial Sequences (FDA-ARGOS): Supporting development and validation of Infectious Disease Dx tests.</title>
        <authorList>
            <person name="Kerrigan L."/>
            <person name="Tallon L."/>
            <person name="Sadzewicz L."/>
            <person name="Sengamalay N."/>
            <person name="Ott S."/>
            <person name="Godinez A."/>
            <person name="Nagaraj S."/>
            <person name="Vavikolanu K."/>
            <person name="Nadendla S."/>
            <person name="George J."/>
            <person name="Sichtig H."/>
        </authorList>
    </citation>
    <scope>NUCLEOTIDE SEQUENCE [LARGE SCALE GENOMIC DNA]</scope>
    <source>
        <strain evidence="4">FDAARGOS_311</strain>
    </source>
</reference>
<protein>
    <submittedName>
        <fullName evidence="3">Glyoxalase-like domain family protein</fullName>
    </submittedName>
</protein>
<accession>A0A505I1A9</accession>
<proteinExistence type="predicted"/>
<dbReference type="InterPro" id="IPR015943">
    <property type="entry name" value="WD40/YVTN_repeat-like_dom_sf"/>
</dbReference>
<dbReference type="InterPro" id="IPR033121">
    <property type="entry name" value="PEPTIDASE_A1"/>
</dbReference>
<dbReference type="VEuPathDB" id="FungiDB:ATCC64974_102480"/>
<dbReference type="VEuPathDB" id="FungiDB:ASPNIDRAFT2_39480"/>
<dbReference type="PANTHER" id="PTHR19879:SF9">
    <property type="entry name" value="TRANSCRIPTION INITIATION FACTOR TFIID SUBUNIT 5"/>
    <property type="match status" value="1"/>
</dbReference>
<dbReference type="VEuPathDB" id="FungiDB:An11g10280"/>
<dbReference type="SMART" id="SM00320">
    <property type="entry name" value="WD40"/>
    <property type="match status" value="4"/>
</dbReference>
<dbReference type="SUPFAM" id="SSF50978">
    <property type="entry name" value="WD40 repeat-like"/>
    <property type="match status" value="1"/>
</dbReference>
<dbReference type="PROSITE" id="PS51767">
    <property type="entry name" value="PEPTIDASE_A1"/>
    <property type="match status" value="1"/>
</dbReference>
<dbReference type="Gene3D" id="2.130.10.10">
    <property type="entry name" value="YVTN repeat-like/Quinoprotein amine dehydrogenase"/>
    <property type="match status" value="1"/>
</dbReference>
<evidence type="ECO:0000256" key="1">
    <source>
        <dbReference type="PROSITE-ProRule" id="PRU00221"/>
    </source>
</evidence>
<dbReference type="AlphaFoldDB" id="A0A505I1A9"/>
<dbReference type="Gene3D" id="2.40.70.10">
    <property type="entry name" value="Acid Proteases"/>
    <property type="match status" value="1"/>
</dbReference>
<dbReference type="VEuPathDB" id="FungiDB:An11g09240"/>
<name>A0A505I1A9_ASPNG</name>
<dbReference type="VEuPathDB" id="FungiDB:ASPNIDRAFT2_1127953"/>
<dbReference type="SUPFAM" id="SSF50630">
    <property type="entry name" value="Acid proteases"/>
    <property type="match status" value="1"/>
</dbReference>
<dbReference type="Proteomes" id="UP000197666">
    <property type="component" value="Unassembled WGS sequence"/>
</dbReference>
<feature type="repeat" description="WD" evidence="1">
    <location>
        <begin position="630"/>
        <end position="664"/>
    </location>
</feature>